<keyword evidence="2" id="KW-0732">Signal</keyword>
<dbReference type="GO" id="GO:0003755">
    <property type="term" value="F:peptidyl-prolyl cis-trans isomerase activity"/>
    <property type="evidence" value="ECO:0007669"/>
    <property type="project" value="UniProtKB-KW"/>
</dbReference>
<organism evidence="4 5">
    <name type="scientific">Fretibacterium fastidiosum</name>
    <dbReference type="NCBI Taxonomy" id="651822"/>
    <lineage>
        <taxon>Bacteria</taxon>
        <taxon>Thermotogati</taxon>
        <taxon>Synergistota</taxon>
        <taxon>Synergistia</taxon>
        <taxon>Synergistales</taxon>
        <taxon>Aminobacteriaceae</taxon>
        <taxon>Fretibacterium</taxon>
    </lineage>
</organism>
<dbReference type="AlphaFoldDB" id="A0AB94IW32"/>
<dbReference type="Gene3D" id="1.10.8.1040">
    <property type="match status" value="1"/>
</dbReference>
<reference evidence="5" key="1">
    <citation type="submission" date="2010-03" db="EMBL/GenBank/DDBJ databases">
        <title>The genome sequence of Synergistetes sp. SGP1.</title>
        <authorList>
            <consortium name="metaHIT consortium -- http://www.metahit.eu/"/>
            <person name="Pajon A."/>
            <person name="Turner K."/>
            <person name="Parkhill J."/>
            <person name="Wade W."/>
            <person name="Vartoukian S."/>
        </authorList>
    </citation>
    <scope>NUCLEOTIDE SEQUENCE [LARGE SCALE GENOMIC DNA]</scope>
    <source>
        <strain evidence="5">SGP1</strain>
    </source>
</reference>
<dbReference type="PROSITE" id="PS50198">
    <property type="entry name" value="PPIC_PPIASE_2"/>
    <property type="match status" value="1"/>
</dbReference>
<dbReference type="PANTHER" id="PTHR47245">
    <property type="entry name" value="PEPTIDYLPROLYL ISOMERASE"/>
    <property type="match status" value="1"/>
</dbReference>
<accession>A0AB94IW32</accession>
<dbReference type="InterPro" id="IPR046357">
    <property type="entry name" value="PPIase_dom_sf"/>
</dbReference>
<dbReference type="KEGG" id="sbr:SY1_05160"/>
<dbReference type="EC" id="5.2.1.8" evidence="4"/>
<protein>
    <submittedName>
        <fullName evidence="4">Parvulin-like peptidyl-prolyl isomerase</fullName>
        <ecNumber evidence="4">5.2.1.8</ecNumber>
    </submittedName>
</protein>
<dbReference type="Pfam" id="PF13145">
    <property type="entry name" value="Rotamase_2"/>
    <property type="match status" value="1"/>
</dbReference>
<reference evidence="4 5" key="2">
    <citation type="submission" date="2010-03" db="EMBL/GenBank/DDBJ databases">
        <authorList>
            <person name="Pajon A."/>
        </authorList>
    </citation>
    <scope>NUCLEOTIDE SEQUENCE [LARGE SCALE GENOMIC DNA]</scope>
    <source>
        <strain evidence="4 5">SGP1</strain>
    </source>
</reference>
<keyword evidence="5" id="KW-1185">Reference proteome</keyword>
<dbReference type="InterPro" id="IPR050245">
    <property type="entry name" value="PrsA_foldase"/>
</dbReference>
<dbReference type="EMBL" id="FP929056">
    <property type="protein sequence ID" value="CBL27929.1"/>
    <property type="molecule type" value="Genomic_DNA"/>
</dbReference>
<evidence type="ECO:0000256" key="2">
    <source>
        <dbReference type="SAM" id="SignalP"/>
    </source>
</evidence>
<gene>
    <name evidence="4" type="ORF">SY1_05160</name>
</gene>
<dbReference type="SUPFAM" id="SSF109998">
    <property type="entry name" value="Triger factor/SurA peptide-binding domain-like"/>
    <property type="match status" value="1"/>
</dbReference>
<feature type="chain" id="PRO_5044497590" evidence="2">
    <location>
        <begin position="27"/>
        <end position="303"/>
    </location>
</feature>
<dbReference type="PANTHER" id="PTHR47245:SF2">
    <property type="entry name" value="PEPTIDYL-PROLYL CIS-TRANS ISOMERASE HP_0175-RELATED"/>
    <property type="match status" value="1"/>
</dbReference>
<name>A0AB94IW32_9BACT</name>
<evidence type="ECO:0000313" key="4">
    <source>
        <dbReference type="EMBL" id="CBL27929.1"/>
    </source>
</evidence>
<keyword evidence="1" id="KW-0697">Rotamase</keyword>
<dbReference type="PROSITE" id="PS51257">
    <property type="entry name" value="PROKAR_LIPOPROTEIN"/>
    <property type="match status" value="1"/>
</dbReference>
<dbReference type="InterPro" id="IPR027304">
    <property type="entry name" value="Trigger_fact/SurA_dom_sf"/>
</dbReference>
<feature type="domain" description="PpiC" evidence="3">
    <location>
        <begin position="147"/>
        <end position="241"/>
    </location>
</feature>
<dbReference type="Proteomes" id="UP000008957">
    <property type="component" value="Chromosome"/>
</dbReference>
<dbReference type="SUPFAM" id="SSF54534">
    <property type="entry name" value="FKBP-like"/>
    <property type="match status" value="1"/>
</dbReference>
<dbReference type="Gene3D" id="3.10.50.40">
    <property type="match status" value="1"/>
</dbReference>
<proteinExistence type="predicted"/>
<evidence type="ECO:0000313" key="5">
    <source>
        <dbReference type="Proteomes" id="UP000008957"/>
    </source>
</evidence>
<feature type="signal peptide" evidence="2">
    <location>
        <begin position="1"/>
        <end position="26"/>
    </location>
</feature>
<keyword evidence="1" id="KW-0413">Isomerase</keyword>
<dbReference type="RefSeq" id="WP_015556076.1">
    <property type="nucleotide sequence ID" value="NC_021038.1"/>
</dbReference>
<evidence type="ECO:0000259" key="3">
    <source>
        <dbReference type="PROSITE" id="PS50198"/>
    </source>
</evidence>
<sequence length="303" mass="33465">MSKQFKLKFAAVFGVAVLAAACAAWAATEAPKPTEENQVLARVEGREITEADVNAVLQSMGPQGMMMYGNPQGRQLILDEIVSMYLFSLEAEKEKLDGEQDFIDFMARVRTQSLAQRAMRNAVKDVKATEEEAQKFYDEHKDQFTQPERIHARHILISDDATSADTIARVQADLKAGASFDEEAKKLSLCPSAPQGGDLGEFTKEQMVPEFSDAAFALKEPGDVSEPVKSPFGWHIIRLEGRTPAQLIPFDDVKDQILQDLTGQQQQERIKAKVEELKKAYKVEMLAPVSDDAAAEAASDDAK</sequence>
<evidence type="ECO:0000256" key="1">
    <source>
        <dbReference type="PROSITE-ProRule" id="PRU00278"/>
    </source>
</evidence>
<dbReference type="InterPro" id="IPR000297">
    <property type="entry name" value="PPIase_PpiC"/>
</dbReference>